<dbReference type="Gene3D" id="1.20.1050.10">
    <property type="match status" value="1"/>
</dbReference>
<dbReference type="SUPFAM" id="SSF47616">
    <property type="entry name" value="GST C-terminal domain-like"/>
    <property type="match status" value="1"/>
</dbReference>
<dbReference type="InterPro" id="IPR010987">
    <property type="entry name" value="Glutathione-S-Trfase_C-like"/>
</dbReference>
<dbReference type="InterPro" id="IPR050213">
    <property type="entry name" value="GST_superfamily"/>
</dbReference>
<organism evidence="3 4">
    <name type="scientific">Pocillopora damicornis</name>
    <name type="common">Cauliflower coral</name>
    <name type="synonym">Millepora damicornis</name>
    <dbReference type="NCBI Taxonomy" id="46731"/>
    <lineage>
        <taxon>Eukaryota</taxon>
        <taxon>Metazoa</taxon>
        <taxon>Cnidaria</taxon>
        <taxon>Anthozoa</taxon>
        <taxon>Hexacorallia</taxon>
        <taxon>Scleractinia</taxon>
        <taxon>Astrocoeniina</taxon>
        <taxon>Pocilloporidae</taxon>
        <taxon>Pocillopora</taxon>
    </lineage>
</organism>
<dbReference type="InterPro" id="IPR004045">
    <property type="entry name" value="Glutathione_S-Trfase_N"/>
</dbReference>
<dbReference type="SFLD" id="SFLDG00363">
    <property type="entry name" value="AMPS_(cytGST):_Alpha-__Mu-__Pi"/>
    <property type="match status" value="1"/>
</dbReference>
<evidence type="ECO:0008006" key="5">
    <source>
        <dbReference type="Google" id="ProtNLM"/>
    </source>
</evidence>
<sequence>MSQKSYKLYYFRARGRGEFIRLAFLIAGVEFEDFCVDFEKDWPAFKATGKCPFNQVPILEIKEDAKSEPIVLSQSVAILRYLANEFGLAPDSNLGKAKADAIVDAVMDIRAKKRDVHFERDPSLKEKLSKDFLESHLPSALKSFQRVTDVKLTYADISFFNFLNSWVAKDKIKGYPAELENFPLLRGLYERVRDIPAVKKRLETRPDTML</sequence>
<protein>
    <recommendedName>
        <fullName evidence="5">GST N-terminal domain-containing protein</fullName>
    </recommendedName>
</protein>
<reference evidence="3 4" key="1">
    <citation type="journal article" date="2018" name="Sci. Rep.">
        <title>Comparative analysis of the Pocillopora damicornis genome highlights role of immune system in coral evolution.</title>
        <authorList>
            <person name="Cunning R."/>
            <person name="Bay R.A."/>
            <person name="Gillette P."/>
            <person name="Baker A.C."/>
            <person name="Traylor-Knowles N."/>
        </authorList>
    </citation>
    <scope>NUCLEOTIDE SEQUENCE [LARGE SCALE GENOMIC DNA]</scope>
    <source>
        <strain evidence="3">RSMAS</strain>
        <tissue evidence="3">Whole animal</tissue>
    </source>
</reference>
<dbReference type="Proteomes" id="UP000275408">
    <property type="component" value="Unassembled WGS sequence"/>
</dbReference>
<evidence type="ECO:0000259" key="1">
    <source>
        <dbReference type="PROSITE" id="PS50404"/>
    </source>
</evidence>
<feature type="domain" description="GST C-terminal" evidence="2">
    <location>
        <begin position="92"/>
        <end position="210"/>
    </location>
</feature>
<dbReference type="InterPro" id="IPR036249">
    <property type="entry name" value="Thioredoxin-like_sf"/>
</dbReference>
<dbReference type="InterPro" id="IPR004046">
    <property type="entry name" value="GST_C"/>
</dbReference>
<dbReference type="SFLD" id="SFLDG01205">
    <property type="entry name" value="AMPS.1"/>
    <property type="match status" value="1"/>
</dbReference>
<dbReference type="Gene3D" id="3.40.30.10">
    <property type="entry name" value="Glutaredoxin"/>
    <property type="match status" value="1"/>
</dbReference>
<evidence type="ECO:0000259" key="2">
    <source>
        <dbReference type="PROSITE" id="PS50405"/>
    </source>
</evidence>
<accession>A0A3M6TQF1</accession>
<dbReference type="PROSITE" id="PS50404">
    <property type="entry name" value="GST_NTER"/>
    <property type="match status" value="1"/>
</dbReference>
<dbReference type="CDD" id="cd03039">
    <property type="entry name" value="GST_N_Sigma_like"/>
    <property type="match status" value="1"/>
</dbReference>
<name>A0A3M6TQF1_POCDA</name>
<gene>
    <name evidence="3" type="ORF">pdam_00021222</name>
</gene>
<evidence type="ECO:0000313" key="3">
    <source>
        <dbReference type="EMBL" id="RMX43622.1"/>
    </source>
</evidence>
<proteinExistence type="predicted"/>
<dbReference type="InterPro" id="IPR040079">
    <property type="entry name" value="Glutathione_S-Trfase"/>
</dbReference>
<dbReference type="GO" id="GO:0006749">
    <property type="term" value="P:glutathione metabolic process"/>
    <property type="evidence" value="ECO:0007669"/>
    <property type="project" value="TreeGrafter"/>
</dbReference>
<dbReference type="GO" id="GO:0004364">
    <property type="term" value="F:glutathione transferase activity"/>
    <property type="evidence" value="ECO:0007669"/>
    <property type="project" value="TreeGrafter"/>
</dbReference>
<dbReference type="PROSITE" id="PS50405">
    <property type="entry name" value="GST_CTER"/>
    <property type="match status" value="1"/>
</dbReference>
<dbReference type="OrthoDB" id="5947290at2759"/>
<comment type="caution">
    <text evidence="3">The sequence shown here is derived from an EMBL/GenBank/DDBJ whole genome shotgun (WGS) entry which is preliminary data.</text>
</comment>
<evidence type="ECO:0000313" key="4">
    <source>
        <dbReference type="Proteomes" id="UP000275408"/>
    </source>
</evidence>
<dbReference type="EMBL" id="RCHS01003171">
    <property type="protein sequence ID" value="RMX43622.1"/>
    <property type="molecule type" value="Genomic_DNA"/>
</dbReference>
<dbReference type="InterPro" id="IPR036282">
    <property type="entry name" value="Glutathione-S-Trfase_C_sf"/>
</dbReference>
<keyword evidence="4" id="KW-1185">Reference proteome</keyword>
<dbReference type="SFLD" id="SFLDS00019">
    <property type="entry name" value="Glutathione_Transferase_(cytos"/>
    <property type="match status" value="1"/>
</dbReference>
<dbReference type="SUPFAM" id="SSF52833">
    <property type="entry name" value="Thioredoxin-like"/>
    <property type="match status" value="1"/>
</dbReference>
<dbReference type="AlphaFoldDB" id="A0A3M6TQF1"/>
<dbReference type="PANTHER" id="PTHR11571">
    <property type="entry name" value="GLUTATHIONE S-TRANSFERASE"/>
    <property type="match status" value="1"/>
</dbReference>
<dbReference type="Pfam" id="PF14497">
    <property type="entry name" value="GST_C_3"/>
    <property type="match status" value="1"/>
</dbReference>
<feature type="domain" description="GST N-terminal" evidence="1">
    <location>
        <begin position="4"/>
        <end position="90"/>
    </location>
</feature>
<dbReference type="Pfam" id="PF02798">
    <property type="entry name" value="GST_N"/>
    <property type="match status" value="1"/>
</dbReference>
<dbReference type="STRING" id="46731.A0A3M6TQF1"/>
<dbReference type="PANTHER" id="PTHR11571:SF150">
    <property type="entry name" value="GLUTATHIONE S-TRANSFERASE"/>
    <property type="match status" value="1"/>
</dbReference>
<dbReference type="CDD" id="cd03192">
    <property type="entry name" value="GST_C_Sigma_like"/>
    <property type="match status" value="1"/>
</dbReference>